<keyword evidence="3" id="KW-0116">cAMP-binding</keyword>
<feature type="domain" description="Cyclic nucleotide-binding" evidence="8">
    <location>
        <begin position="145"/>
        <end position="247"/>
    </location>
</feature>
<name>A0A8U0R6D0_SALNM</name>
<evidence type="ECO:0000313" key="9">
    <source>
        <dbReference type="Proteomes" id="UP000808372"/>
    </source>
</evidence>
<dbReference type="Gene3D" id="2.60.120.10">
    <property type="entry name" value="Jelly Rolls"/>
    <property type="match status" value="2"/>
</dbReference>
<dbReference type="RefSeq" id="XP_038854344.1">
    <property type="nucleotide sequence ID" value="XM_038998416.1"/>
</dbReference>
<evidence type="ECO:0000256" key="7">
    <source>
        <dbReference type="ARBA" id="ARBA00072573"/>
    </source>
</evidence>
<dbReference type="Pfam" id="PF00027">
    <property type="entry name" value="cNMP_binding"/>
    <property type="match status" value="1"/>
</dbReference>
<dbReference type="PANTHER" id="PTHR23011:SF43">
    <property type="entry name" value="CYCLIC NUCLEOTIDE-BINDING DOMAIN-CONTAINING PROTEIN 2"/>
    <property type="match status" value="1"/>
</dbReference>
<dbReference type="KEGG" id="snh:120051509"/>
<dbReference type="PROSITE" id="PS50042">
    <property type="entry name" value="CNMP_BINDING_3"/>
    <property type="match status" value="1"/>
</dbReference>
<evidence type="ECO:0000256" key="3">
    <source>
        <dbReference type="ARBA" id="ARBA00022566"/>
    </source>
</evidence>
<dbReference type="GO" id="GO:0005829">
    <property type="term" value="C:cytosol"/>
    <property type="evidence" value="ECO:0007669"/>
    <property type="project" value="UniProtKB-SubCell"/>
</dbReference>
<accession>A0A8U0R6D0</accession>
<dbReference type="GeneID" id="120051509"/>
<organism evidence="9 10">
    <name type="scientific">Salvelinus namaycush</name>
    <name type="common">Lake trout</name>
    <name type="synonym">Salmo namaycush</name>
    <dbReference type="NCBI Taxonomy" id="8040"/>
    <lineage>
        <taxon>Eukaryota</taxon>
        <taxon>Metazoa</taxon>
        <taxon>Chordata</taxon>
        <taxon>Craniata</taxon>
        <taxon>Vertebrata</taxon>
        <taxon>Euteleostomi</taxon>
        <taxon>Actinopterygii</taxon>
        <taxon>Neopterygii</taxon>
        <taxon>Teleostei</taxon>
        <taxon>Protacanthopterygii</taxon>
        <taxon>Salmoniformes</taxon>
        <taxon>Salmonidae</taxon>
        <taxon>Salmoninae</taxon>
        <taxon>Salvelinus</taxon>
    </lineage>
</organism>
<gene>
    <name evidence="10" type="primary">LOC120051509</name>
</gene>
<dbReference type="PANTHER" id="PTHR23011">
    <property type="entry name" value="CYCLIC NUCLEOTIDE-BINDING DOMAIN CONTAINING PROTEIN"/>
    <property type="match status" value="1"/>
</dbReference>
<dbReference type="GO" id="GO:0030552">
    <property type="term" value="F:cAMP binding"/>
    <property type="evidence" value="ECO:0007669"/>
    <property type="project" value="UniProtKB-KW"/>
</dbReference>
<dbReference type="CDD" id="cd00038">
    <property type="entry name" value="CAP_ED"/>
    <property type="match status" value="1"/>
</dbReference>
<dbReference type="AlphaFoldDB" id="A0A8U0R6D0"/>
<dbReference type="GO" id="GO:0007283">
    <property type="term" value="P:spermatogenesis"/>
    <property type="evidence" value="ECO:0007669"/>
    <property type="project" value="TreeGrafter"/>
</dbReference>
<evidence type="ECO:0000256" key="6">
    <source>
        <dbReference type="ARBA" id="ARBA00059651"/>
    </source>
</evidence>
<dbReference type="Proteomes" id="UP000808372">
    <property type="component" value="Chromosome 7"/>
</dbReference>
<dbReference type="InterPro" id="IPR018490">
    <property type="entry name" value="cNMP-bd_dom_sf"/>
</dbReference>
<evidence type="ECO:0000256" key="1">
    <source>
        <dbReference type="ARBA" id="ARBA00004514"/>
    </source>
</evidence>
<keyword evidence="2" id="KW-0963">Cytoplasm</keyword>
<comment type="subcellular location">
    <subcellularLocation>
        <location evidence="1">Cytoplasm</location>
        <location evidence="1">Cytosol</location>
    </subcellularLocation>
</comment>
<dbReference type="FunFam" id="2.60.120.10:FF:000083">
    <property type="entry name" value="Cyclic nucleotide binding domain containing 2"/>
    <property type="match status" value="1"/>
</dbReference>
<keyword evidence="4" id="KW-0547">Nucleotide-binding</keyword>
<sequence length="530" mass="61043">METGEKVEKAAAKEAKTDLKDVPSAVLHFQQAAEMLFSAPVQAAPCRGKLGFKWAVHSVILMTRFCRYFMSRSNYRQFMEFNFCETIINQPAGGTGTNLVFDLNHFKVKEDRIPVLLVEIMRKCPEERSESEVLLVHNMLSSVSMFRRYSGTLQLLLARVVRYQRLERRRVVIKKGHWGHSFYFVFSGLLAVTKDNDGSSAFVDKEPILIKKGMNFGDVALIKTLRRNATVVCMEETELMVVDKEDFFANKMDVELKKEFDYRFRFFRSLQLVSSWSYSLIEQMADHSKAEQFRYGHVVVKDTNDMGNIIFIGKGQCDVLRVVDLTSCSAYQRLLKQYADSVSRGTCLPTNGFKGELTIQPGSVIKHKVLLNNPPRPPRGLPADLPTRACFLIDTLHQSSTFGLNQYLMPSKQRDCRRFTLVSQSVEILRVEKTRFDKLVDNTTMKKLEALQKTYPSDDELCTVFLEHSRWKDYKHSVVQDLFPHRVAPIRNPKTQKQQGHCGPSQALQQTRHVVNRLKQTKQRVEPKKY</sequence>
<dbReference type="InterPro" id="IPR000595">
    <property type="entry name" value="cNMP-bd_dom"/>
</dbReference>
<dbReference type="SUPFAM" id="SSF51206">
    <property type="entry name" value="cAMP-binding domain-like"/>
    <property type="match status" value="2"/>
</dbReference>
<proteinExistence type="predicted"/>
<evidence type="ECO:0000259" key="8">
    <source>
        <dbReference type="PROSITE" id="PS50042"/>
    </source>
</evidence>
<evidence type="ECO:0000256" key="2">
    <source>
        <dbReference type="ARBA" id="ARBA00022490"/>
    </source>
</evidence>
<protein>
    <recommendedName>
        <fullName evidence="7">Cyclic nucleotide-binding domain-containing protein 2</fullName>
    </recommendedName>
</protein>
<dbReference type="InterPro" id="IPR014710">
    <property type="entry name" value="RmlC-like_jellyroll"/>
</dbReference>
<evidence type="ECO:0000256" key="4">
    <source>
        <dbReference type="ARBA" id="ARBA00022741"/>
    </source>
</evidence>
<keyword evidence="9" id="KW-1185">Reference proteome</keyword>
<reference evidence="10" key="1">
    <citation type="submission" date="2025-08" db="UniProtKB">
        <authorList>
            <consortium name="RefSeq"/>
        </authorList>
    </citation>
    <scope>IDENTIFICATION</scope>
    <source>
        <tissue evidence="10">White muscle</tissue>
    </source>
</reference>
<dbReference type="SMART" id="SM00100">
    <property type="entry name" value="cNMP"/>
    <property type="match status" value="1"/>
</dbReference>
<evidence type="ECO:0000313" key="10">
    <source>
        <dbReference type="RefSeq" id="XP_038854344.1"/>
    </source>
</evidence>
<keyword evidence="5" id="KW-0114">cAMP</keyword>
<evidence type="ECO:0000256" key="5">
    <source>
        <dbReference type="ARBA" id="ARBA00023149"/>
    </source>
</evidence>
<comment type="function">
    <text evidence="6">Essential for male fertility. Plays an important role in spermatogenesis and regulates sperm motility by controlling the development of the flagellar bending of sperm.</text>
</comment>